<organism evidence="5 6">
    <name type="scientific">Ridgeia piscesae</name>
    <name type="common">Tubeworm</name>
    <dbReference type="NCBI Taxonomy" id="27915"/>
    <lineage>
        <taxon>Eukaryota</taxon>
        <taxon>Metazoa</taxon>
        <taxon>Spiralia</taxon>
        <taxon>Lophotrochozoa</taxon>
        <taxon>Annelida</taxon>
        <taxon>Polychaeta</taxon>
        <taxon>Sedentaria</taxon>
        <taxon>Canalipalpata</taxon>
        <taxon>Sabellida</taxon>
        <taxon>Siboglinidae</taxon>
        <taxon>Ridgeia</taxon>
    </lineage>
</organism>
<evidence type="ECO:0000256" key="2">
    <source>
        <dbReference type="ARBA" id="ARBA00023180"/>
    </source>
</evidence>
<comment type="caution">
    <text evidence="5">The sequence shown here is derived from an EMBL/GenBank/DDBJ whole genome shotgun (WGS) entry which is preliminary data.</text>
</comment>
<dbReference type="AlphaFoldDB" id="A0AAD9KPS0"/>
<sequence>MFTNNDKRLEDKVRVVVLNTNFYYMYNDVSGLGKDPAGQFAWLDSVLSNASTNGEKIHLIFHIHPGYLGSNRIYWFKPAYNVVFNELCRRYASIIVGMYTGHSHTDTFRLIYKNGKPVASMLVAPSVTPWRARIPGNRLTPARNPGIRRVMMTSDYTRLLDVEQYYLPLAEANERGVDEWKLEYSFTKNYGLKDATTASLQTLLDDFKGTRSTNFDQYYTFNSANAQTKSNVPCSCECRNLHLCAIEYIDYDDCETCNERTAKCSGASDVVGRPGTLCVLLCYAFYIAVFFSV</sequence>
<dbReference type="EMBL" id="JAODUO010000751">
    <property type="protein sequence ID" value="KAK2175094.1"/>
    <property type="molecule type" value="Genomic_DNA"/>
</dbReference>
<keyword evidence="6" id="KW-1185">Reference proteome</keyword>
<dbReference type="Pfam" id="PF19272">
    <property type="entry name" value="ASMase_C"/>
    <property type="match status" value="1"/>
</dbReference>
<keyword evidence="3" id="KW-0812">Transmembrane</keyword>
<dbReference type="GO" id="GO:0008081">
    <property type="term" value="F:phosphoric diester hydrolase activity"/>
    <property type="evidence" value="ECO:0007669"/>
    <property type="project" value="TreeGrafter"/>
</dbReference>
<feature type="transmembrane region" description="Helical" evidence="3">
    <location>
        <begin position="270"/>
        <end position="291"/>
    </location>
</feature>
<gene>
    <name evidence="5" type="ORF">NP493_753g01020</name>
</gene>
<keyword evidence="3" id="KW-0472">Membrane</keyword>
<dbReference type="InterPro" id="IPR045473">
    <property type="entry name" value="ASM_C"/>
</dbReference>
<evidence type="ECO:0000256" key="3">
    <source>
        <dbReference type="SAM" id="Phobius"/>
    </source>
</evidence>
<dbReference type="InterPro" id="IPR029052">
    <property type="entry name" value="Metallo-depent_PP-like"/>
</dbReference>
<dbReference type="PANTHER" id="PTHR10340">
    <property type="entry name" value="SPHINGOMYELIN PHOSPHODIESTERASE"/>
    <property type="match status" value="1"/>
</dbReference>
<reference evidence="5" key="1">
    <citation type="journal article" date="2023" name="Mol. Biol. Evol.">
        <title>Third-Generation Sequencing Reveals the Adaptive Role of the Epigenome in Three Deep-Sea Polychaetes.</title>
        <authorList>
            <person name="Perez M."/>
            <person name="Aroh O."/>
            <person name="Sun Y."/>
            <person name="Lan Y."/>
            <person name="Juniper S.K."/>
            <person name="Young C.R."/>
            <person name="Angers B."/>
            <person name="Qian P.Y."/>
        </authorList>
    </citation>
    <scope>NUCLEOTIDE SEQUENCE</scope>
    <source>
        <strain evidence="5">R07B-5</strain>
    </source>
</reference>
<keyword evidence="3" id="KW-1133">Transmembrane helix</keyword>
<keyword evidence="1" id="KW-0378">Hydrolase</keyword>
<accession>A0AAD9KPS0</accession>
<evidence type="ECO:0000313" key="6">
    <source>
        <dbReference type="Proteomes" id="UP001209878"/>
    </source>
</evidence>
<protein>
    <recommendedName>
        <fullName evidence="4">Sphingomyelin phosphodiesterase C-terminal domain-containing protein</fullName>
    </recommendedName>
</protein>
<dbReference type="SUPFAM" id="SSF56300">
    <property type="entry name" value="Metallo-dependent phosphatases"/>
    <property type="match status" value="1"/>
</dbReference>
<evidence type="ECO:0000313" key="5">
    <source>
        <dbReference type="EMBL" id="KAK2175094.1"/>
    </source>
</evidence>
<proteinExistence type="predicted"/>
<dbReference type="PANTHER" id="PTHR10340:SF57">
    <property type="entry name" value="METALLOPHOS DOMAIN-CONTAINING PROTEIN"/>
    <property type="match status" value="1"/>
</dbReference>
<name>A0AAD9KPS0_RIDPI</name>
<keyword evidence="2" id="KW-0325">Glycoprotein</keyword>
<dbReference type="Proteomes" id="UP001209878">
    <property type="component" value="Unassembled WGS sequence"/>
</dbReference>
<dbReference type="GO" id="GO:0005615">
    <property type="term" value="C:extracellular space"/>
    <property type="evidence" value="ECO:0007669"/>
    <property type="project" value="TreeGrafter"/>
</dbReference>
<evidence type="ECO:0000256" key="1">
    <source>
        <dbReference type="ARBA" id="ARBA00022801"/>
    </source>
</evidence>
<feature type="domain" description="Sphingomyelin phosphodiesterase C-terminal" evidence="4">
    <location>
        <begin position="116"/>
        <end position="261"/>
    </location>
</feature>
<evidence type="ECO:0000259" key="4">
    <source>
        <dbReference type="Pfam" id="PF19272"/>
    </source>
</evidence>